<dbReference type="Gene3D" id="3.30.360.10">
    <property type="entry name" value="Dihydrodipicolinate Reductase, domain 2"/>
    <property type="match status" value="1"/>
</dbReference>
<accession>A0A939FYK8</accession>
<evidence type="ECO:0000259" key="4">
    <source>
        <dbReference type="Pfam" id="PF22725"/>
    </source>
</evidence>
<dbReference type="GO" id="GO:0016491">
    <property type="term" value="F:oxidoreductase activity"/>
    <property type="evidence" value="ECO:0007669"/>
    <property type="project" value="UniProtKB-KW"/>
</dbReference>
<dbReference type="InterPro" id="IPR036291">
    <property type="entry name" value="NAD(P)-bd_dom_sf"/>
</dbReference>
<dbReference type="InterPro" id="IPR055170">
    <property type="entry name" value="GFO_IDH_MocA-like_dom"/>
</dbReference>
<dbReference type="Proteomes" id="UP000664122">
    <property type="component" value="Unassembled WGS sequence"/>
</dbReference>
<proteinExistence type="inferred from homology"/>
<keyword evidence="2" id="KW-0560">Oxidoreductase</keyword>
<comment type="similarity">
    <text evidence="1">Belongs to the Gfo/Idh/MocA family.</text>
</comment>
<reference evidence="5" key="1">
    <citation type="submission" date="2021-03" db="EMBL/GenBank/DDBJ databases">
        <title>Whole genome sequence of Jiella sp. CQZ9-1.</title>
        <authorList>
            <person name="Tuo L."/>
        </authorList>
    </citation>
    <scope>NUCLEOTIDE SEQUENCE</scope>
    <source>
        <strain evidence="5">CQZ9-1</strain>
    </source>
</reference>
<evidence type="ECO:0000259" key="3">
    <source>
        <dbReference type="Pfam" id="PF01408"/>
    </source>
</evidence>
<dbReference type="PANTHER" id="PTHR22604:SF105">
    <property type="entry name" value="TRANS-1,2-DIHYDROBENZENE-1,2-DIOL DEHYDROGENASE"/>
    <property type="match status" value="1"/>
</dbReference>
<keyword evidence="6" id="KW-1185">Reference proteome</keyword>
<dbReference type="GO" id="GO:0000166">
    <property type="term" value="F:nucleotide binding"/>
    <property type="evidence" value="ECO:0007669"/>
    <property type="project" value="InterPro"/>
</dbReference>
<evidence type="ECO:0000256" key="1">
    <source>
        <dbReference type="ARBA" id="ARBA00010928"/>
    </source>
</evidence>
<organism evidence="5 6">
    <name type="scientific">Jiella flava</name>
    <dbReference type="NCBI Taxonomy" id="2816857"/>
    <lineage>
        <taxon>Bacteria</taxon>
        <taxon>Pseudomonadati</taxon>
        <taxon>Pseudomonadota</taxon>
        <taxon>Alphaproteobacteria</taxon>
        <taxon>Hyphomicrobiales</taxon>
        <taxon>Aurantimonadaceae</taxon>
        <taxon>Jiella</taxon>
    </lineage>
</organism>
<dbReference type="SUPFAM" id="SSF55347">
    <property type="entry name" value="Glyceraldehyde-3-phosphate dehydrogenase-like, C-terminal domain"/>
    <property type="match status" value="1"/>
</dbReference>
<dbReference type="EMBL" id="JAFMPP010000005">
    <property type="protein sequence ID" value="MBO0662383.1"/>
    <property type="molecule type" value="Genomic_DNA"/>
</dbReference>
<name>A0A939FYK8_9HYPH</name>
<dbReference type="SUPFAM" id="SSF51735">
    <property type="entry name" value="NAD(P)-binding Rossmann-fold domains"/>
    <property type="match status" value="1"/>
</dbReference>
<gene>
    <name evidence="5" type="ORF">J1C48_07345</name>
</gene>
<evidence type="ECO:0000313" key="6">
    <source>
        <dbReference type="Proteomes" id="UP000664122"/>
    </source>
</evidence>
<sequence>MTTLPIRWGILGTGQIARRFANDLAFAEKGRLAAIGSRDKARADAFAAALDPDGRMALVADTTPAILARADVDAIYVGTVNRAHAALAVTALAAGKPVLIEKPLAVTPNEAAAIQEAASTHNRLAMEAMWMLFTPGIVRLKAELAAGAVGSAKSLSANLSYARPYRSETALFDPESGGALLDLGVYPVALALHLFGPASDVQAIVERNDRGSVRQAALIARHGAVLAKLSCGFETEGPNGATVSGEHGRLAAVGPFFCPPALMLKRHFAGAALDARTAGAAAPAVTGKARFLRLANYRRMVSSLKAKPIPTPYRGSGLQYQADHFAACLQAGLTESPVHPLSASIAALAILDAAMRR</sequence>
<protein>
    <submittedName>
        <fullName evidence="5">Gfo/Idh/MocA family oxidoreductase</fullName>
    </submittedName>
</protein>
<feature type="domain" description="Gfo/Idh/MocA-like oxidoreductase N-terminal" evidence="3">
    <location>
        <begin position="6"/>
        <end position="126"/>
    </location>
</feature>
<dbReference type="Gene3D" id="3.40.50.720">
    <property type="entry name" value="NAD(P)-binding Rossmann-like Domain"/>
    <property type="match status" value="1"/>
</dbReference>
<dbReference type="Pfam" id="PF01408">
    <property type="entry name" value="GFO_IDH_MocA"/>
    <property type="match status" value="1"/>
</dbReference>
<dbReference type="InterPro" id="IPR050984">
    <property type="entry name" value="Gfo/Idh/MocA_domain"/>
</dbReference>
<feature type="domain" description="GFO/IDH/MocA-like oxidoreductase" evidence="4">
    <location>
        <begin position="138"/>
        <end position="250"/>
    </location>
</feature>
<dbReference type="PANTHER" id="PTHR22604">
    <property type="entry name" value="OXIDOREDUCTASES"/>
    <property type="match status" value="1"/>
</dbReference>
<dbReference type="Pfam" id="PF22725">
    <property type="entry name" value="GFO_IDH_MocA_C3"/>
    <property type="match status" value="1"/>
</dbReference>
<dbReference type="InterPro" id="IPR000683">
    <property type="entry name" value="Gfo/Idh/MocA-like_OxRdtase_N"/>
</dbReference>
<dbReference type="AlphaFoldDB" id="A0A939FYK8"/>
<evidence type="ECO:0000313" key="5">
    <source>
        <dbReference type="EMBL" id="MBO0662383.1"/>
    </source>
</evidence>
<evidence type="ECO:0000256" key="2">
    <source>
        <dbReference type="ARBA" id="ARBA00023002"/>
    </source>
</evidence>
<comment type="caution">
    <text evidence="5">The sequence shown here is derived from an EMBL/GenBank/DDBJ whole genome shotgun (WGS) entry which is preliminary data.</text>
</comment>
<dbReference type="RefSeq" id="WP_207257180.1">
    <property type="nucleotide sequence ID" value="NZ_JAFMPP010000005.1"/>
</dbReference>